<dbReference type="InterPro" id="IPR029069">
    <property type="entry name" value="HotDog_dom_sf"/>
</dbReference>
<dbReference type="NCBIfam" id="TIGR00051">
    <property type="entry name" value="YbgC/FadM family acyl-CoA thioesterase"/>
    <property type="match status" value="1"/>
</dbReference>
<reference evidence="4 5" key="1">
    <citation type="submission" date="2018-01" db="EMBL/GenBank/DDBJ databases">
        <title>Genomic Sequence of Chromobacterium MWU13-2610 from wild cranberry bogs within the Cape Cod National Seashore.</title>
        <authorList>
            <person name="O'Hara-Hanley K."/>
            <person name="Soby S."/>
            <person name="Harrison A."/>
        </authorList>
    </citation>
    <scope>NUCLEOTIDE SEQUENCE [LARGE SCALE GENOMIC DNA]</scope>
    <source>
        <strain evidence="4 5">MWU13-2610</strain>
    </source>
</reference>
<comment type="caution">
    <text evidence="4">The sequence shown here is derived from an EMBL/GenBank/DDBJ whole genome shotgun (WGS) entry which is preliminary data.</text>
</comment>
<organism evidence="4 5">
    <name type="scientific">Chromobacterium sinusclupearum</name>
    <dbReference type="NCBI Taxonomy" id="2077146"/>
    <lineage>
        <taxon>Bacteria</taxon>
        <taxon>Pseudomonadati</taxon>
        <taxon>Pseudomonadota</taxon>
        <taxon>Betaproteobacteria</taxon>
        <taxon>Neisseriales</taxon>
        <taxon>Chromobacteriaceae</taxon>
        <taxon>Chromobacterium</taxon>
    </lineage>
</organism>
<dbReference type="GO" id="GO:0047617">
    <property type="term" value="F:fatty acyl-CoA hydrolase activity"/>
    <property type="evidence" value="ECO:0007669"/>
    <property type="project" value="TreeGrafter"/>
</dbReference>
<evidence type="ECO:0000256" key="3">
    <source>
        <dbReference type="SAM" id="MobiDB-lite"/>
    </source>
</evidence>
<accession>A0A2K4MPX7</accession>
<dbReference type="CDD" id="cd00586">
    <property type="entry name" value="4HBT"/>
    <property type="match status" value="1"/>
</dbReference>
<dbReference type="InterPro" id="IPR006684">
    <property type="entry name" value="YbgC/YbaW"/>
</dbReference>
<evidence type="ECO:0000313" key="5">
    <source>
        <dbReference type="Proteomes" id="UP000236416"/>
    </source>
</evidence>
<comment type="similarity">
    <text evidence="1">Belongs to the 4-hydroxybenzoyl-CoA thioesterase family.</text>
</comment>
<dbReference type="Pfam" id="PF13279">
    <property type="entry name" value="4HBT_2"/>
    <property type="match status" value="1"/>
</dbReference>
<evidence type="ECO:0000313" key="4">
    <source>
        <dbReference type="EMBL" id="POA99154.1"/>
    </source>
</evidence>
<dbReference type="Proteomes" id="UP000236416">
    <property type="component" value="Unassembled WGS sequence"/>
</dbReference>
<name>A0A2K4MPX7_9NEIS</name>
<evidence type="ECO:0000256" key="2">
    <source>
        <dbReference type="ARBA" id="ARBA00022801"/>
    </source>
</evidence>
<dbReference type="InterPro" id="IPR050563">
    <property type="entry name" value="4-hydroxybenzoyl-CoA_TE"/>
</dbReference>
<feature type="region of interest" description="Disordered" evidence="3">
    <location>
        <begin position="1"/>
        <end position="32"/>
    </location>
</feature>
<dbReference type="EMBL" id="PPTF01000028">
    <property type="protein sequence ID" value="POA99154.1"/>
    <property type="molecule type" value="Genomic_DNA"/>
</dbReference>
<gene>
    <name evidence="4" type="ORF">C2134_08105</name>
</gene>
<evidence type="ECO:0000256" key="1">
    <source>
        <dbReference type="ARBA" id="ARBA00005953"/>
    </source>
</evidence>
<protein>
    <submittedName>
        <fullName evidence="4">Thioesterase</fullName>
    </submittedName>
</protein>
<keyword evidence="2" id="KW-0378">Hydrolase</keyword>
<dbReference type="SUPFAM" id="SSF54637">
    <property type="entry name" value="Thioesterase/thiol ester dehydrase-isomerase"/>
    <property type="match status" value="1"/>
</dbReference>
<dbReference type="Gene3D" id="3.10.129.10">
    <property type="entry name" value="Hotdog Thioesterase"/>
    <property type="match status" value="1"/>
</dbReference>
<dbReference type="PANTHER" id="PTHR31793:SF24">
    <property type="entry name" value="LONG-CHAIN ACYL-COA THIOESTERASE FADM"/>
    <property type="match status" value="1"/>
</dbReference>
<dbReference type="AlphaFoldDB" id="A0A2K4MPX7"/>
<keyword evidence="5" id="KW-1185">Reference proteome</keyword>
<dbReference type="PANTHER" id="PTHR31793">
    <property type="entry name" value="4-HYDROXYBENZOYL-COA THIOESTERASE FAMILY MEMBER"/>
    <property type="match status" value="1"/>
</dbReference>
<proteinExistence type="inferred from homology"/>
<sequence length="181" mass="19490">MVQAGNPLGADRPGGGAAGTRSLRAAGPGRPRRLIATHTTKGKHMAHHTRIKVRGYHLDLFGHVNNARYLEFLEEARWNCFEDSGTLAQFLQSGLGLAVVNINIDYARPATMGEMLLIETAVKSIGNRSAVIHQRVLLDGTDILVAQADVTFVVFDTRAGKAVVLEGPLKDALELIQAQSA</sequence>